<proteinExistence type="predicted"/>
<evidence type="ECO:0000313" key="2">
    <source>
        <dbReference type="Proteomes" id="UP001433508"/>
    </source>
</evidence>
<organism evidence="1 2">
    <name type="scientific">Lipomyces kononenkoae</name>
    <name type="common">Yeast</name>
    <dbReference type="NCBI Taxonomy" id="34357"/>
    <lineage>
        <taxon>Eukaryota</taxon>
        <taxon>Fungi</taxon>
        <taxon>Dikarya</taxon>
        <taxon>Ascomycota</taxon>
        <taxon>Saccharomycotina</taxon>
        <taxon>Lipomycetes</taxon>
        <taxon>Lipomycetales</taxon>
        <taxon>Lipomycetaceae</taxon>
        <taxon>Lipomyces</taxon>
    </lineage>
</organism>
<keyword evidence="2" id="KW-1185">Reference proteome</keyword>
<reference evidence="2" key="1">
    <citation type="journal article" date="2024" name="Front. Bioeng. Biotechnol.">
        <title>Genome-scale model development and genomic sequencing of the oleaginous clade Lipomyces.</title>
        <authorList>
            <person name="Czajka J.J."/>
            <person name="Han Y."/>
            <person name="Kim J."/>
            <person name="Mondo S.J."/>
            <person name="Hofstad B.A."/>
            <person name="Robles A."/>
            <person name="Haridas S."/>
            <person name="Riley R."/>
            <person name="LaButti K."/>
            <person name="Pangilinan J."/>
            <person name="Andreopoulos W."/>
            <person name="Lipzen A."/>
            <person name="Yan J."/>
            <person name="Wang M."/>
            <person name="Ng V."/>
            <person name="Grigoriev I.V."/>
            <person name="Spatafora J.W."/>
            <person name="Magnuson J.K."/>
            <person name="Baker S.E."/>
            <person name="Pomraning K.R."/>
        </authorList>
    </citation>
    <scope>NUCLEOTIDE SEQUENCE [LARGE SCALE GENOMIC DNA]</scope>
    <source>
        <strain evidence="2">CBS 7786</strain>
    </source>
</reference>
<accession>A0ACC3T3E5</accession>
<evidence type="ECO:0000313" key="1">
    <source>
        <dbReference type="EMBL" id="KAK9238444.1"/>
    </source>
</evidence>
<dbReference type="EMBL" id="MU971356">
    <property type="protein sequence ID" value="KAK9238444.1"/>
    <property type="molecule type" value="Genomic_DNA"/>
</dbReference>
<sequence>MTANSQLNPLPLLPQSRSVSQNYPTVVRRTALTDTPLTSTQNSPRALQPYDGYNVAPFLELPRRATTLDVPGLTKSRVSPDGTIAARDVGSKLVIVMVGLPARGKSYITKKLARYMNWLQHETKIFNVGNTRRQSKHHVGPASHPLPDSPVLEASLGSKSPPPVELDTSHPANFFAPDNPQTAALRESWALQTLDELLDWVLHGNGSIGILDATNSTVKRRRMVLNRVKDRSNGELKVLFLESVCDDKDLLEQNIRLKLSGPDYKGQDPDIALADFRMRVKNYEKTYETIGEEEENFEGFQYVKMINVGRKVVAYNTQGFLAGQAVFFLLNFNLAERQIWITRHGESEDNILGKLGGDACLSVKGVKYSKALARFMDYQRTEFRRRQLERFSLQATVAQVSSQPTTPKGEPVEPHFCVWTSMLKRSIETAKWFDEDTYDIKEMRMLNELGSGICDGMTYEEIRQKFPKEYEARVQDKIGYRYPGVGGESYLDVINRLRPVIVEVERMQDHVLLIGHRVVARVLLAYFMNLGRQAIGDLDVPLNTLWVLEPKPYGVYWAVYQYDENKDWFYKIENSNSTLTTPVNNTPPPETATPATSSSVASPETTLLLDTKDSSPPSTANMPPPPPPPRSRSMTAPSPLSNESRAVDQGVDPVTS</sequence>
<comment type="caution">
    <text evidence="1">The sequence shown here is derived from an EMBL/GenBank/DDBJ whole genome shotgun (WGS) entry which is preliminary data.</text>
</comment>
<protein>
    <submittedName>
        <fullName evidence="1">6-phosphofructo-2-kinase-domain-containing protein</fullName>
    </submittedName>
</protein>
<gene>
    <name evidence="1" type="ORF">V1525DRAFT_110052</name>
</gene>
<dbReference type="Proteomes" id="UP001433508">
    <property type="component" value="Unassembled WGS sequence"/>
</dbReference>
<name>A0ACC3T3E5_LIPKO</name>